<protein>
    <submittedName>
        <fullName evidence="1">Uncharacterized protein</fullName>
    </submittedName>
</protein>
<proteinExistence type="predicted"/>
<name>W4VE41_9FIRM</name>
<dbReference type="EMBL" id="BAVR01000137">
    <property type="protein sequence ID" value="GAE91019.1"/>
    <property type="molecule type" value="Genomic_DNA"/>
</dbReference>
<dbReference type="AlphaFoldDB" id="W4VE41"/>
<gene>
    <name evidence="1" type="ORF">JCM21531_4688</name>
</gene>
<keyword evidence="2" id="KW-1185">Reference proteome</keyword>
<dbReference type="Proteomes" id="UP000019109">
    <property type="component" value="Unassembled WGS sequence"/>
</dbReference>
<comment type="caution">
    <text evidence="1">The sequence shown here is derived from an EMBL/GenBank/DDBJ whole genome shotgun (WGS) entry which is preliminary data.</text>
</comment>
<evidence type="ECO:0000313" key="1">
    <source>
        <dbReference type="EMBL" id="GAE91019.1"/>
    </source>
</evidence>
<dbReference type="RefSeq" id="WP_157833711.1">
    <property type="nucleotide sequence ID" value="NZ_BAVR01000137.1"/>
</dbReference>
<evidence type="ECO:0000313" key="2">
    <source>
        <dbReference type="Proteomes" id="UP000019109"/>
    </source>
</evidence>
<reference evidence="1" key="1">
    <citation type="journal article" date="2014" name="Genome Announc.">
        <title>Draft Genome Sequence of Clostridium straminisolvens Strain JCM 21531T, Isolated from a Cellulose-Degrading Bacterial Community.</title>
        <authorList>
            <person name="Yuki M."/>
            <person name="Oshima K."/>
            <person name="Suda W."/>
            <person name="Sakamoto M."/>
            <person name="Kitamura K."/>
            <person name="Iida T."/>
            <person name="Hattori M."/>
            <person name="Ohkuma M."/>
        </authorList>
    </citation>
    <scope>NUCLEOTIDE SEQUENCE [LARGE SCALE GENOMIC DNA]</scope>
    <source>
        <strain evidence="1">JCM 21531</strain>
    </source>
</reference>
<organism evidence="1 2">
    <name type="scientific">Acetivibrio straminisolvens JCM 21531</name>
    <dbReference type="NCBI Taxonomy" id="1294263"/>
    <lineage>
        <taxon>Bacteria</taxon>
        <taxon>Bacillati</taxon>
        <taxon>Bacillota</taxon>
        <taxon>Clostridia</taxon>
        <taxon>Eubacteriales</taxon>
        <taxon>Oscillospiraceae</taxon>
        <taxon>Acetivibrio</taxon>
    </lineage>
</organism>
<sequence>MENSQEEKLSSIYHDLFRFSELKIYGNELYYRNPKFGETGIWFKFGIPEPKI</sequence>
<accession>W4VE41</accession>